<dbReference type="GO" id="GO:0005886">
    <property type="term" value="C:plasma membrane"/>
    <property type="evidence" value="ECO:0007669"/>
    <property type="project" value="UniProtKB-SubCell"/>
</dbReference>
<dbReference type="InterPro" id="IPR051525">
    <property type="entry name" value="DVL_RTFL_regulatory"/>
</dbReference>
<evidence type="ECO:0000313" key="9">
    <source>
        <dbReference type="Proteomes" id="UP001359559"/>
    </source>
</evidence>
<sequence length="84" mass="10538">MGNMGRRFSKLRRMVRQQRGKLYIMRVCISMLLNWHNYKGQSLSMRIPKPRLMQRCSRQLREQKTRFYIIWRCTVFLLRWDDRL</sequence>
<evidence type="ECO:0000256" key="7">
    <source>
        <dbReference type="ARBA" id="ARBA00024340"/>
    </source>
</evidence>
<evidence type="ECO:0000256" key="2">
    <source>
        <dbReference type="ARBA" id="ARBA00022473"/>
    </source>
</evidence>
<accession>A0AAN9EXM6</accession>
<comment type="similarity">
    <text evidence="7">Belongs to the DVL/RTFL small polypeptides family.</text>
</comment>
<evidence type="ECO:0000256" key="4">
    <source>
        <dbReference type="ARBA" id="ARBA00022692"/>
    </source>
</evidence>
<keyword evidence="4" id="KW-0812">Transmembrane</keyword>
<dbReference type="Proteomes" id="UP001359559">
    <property type="component" value="Unassembled WGS sequence"/>
</dbReference>
<proteinExistence type="inferred from homology"/>
<keyword evidence="5" id="KW-1133">Transmembrane helix</keyword>
<keyword evidence="3" id="KW-1003">Cell membrane</keyword>
<evidence type="ECO:0000256" key="3">
    <source>
        <dbReference type="ARBA" id="ARBA00022475"/>
    </source>
</evidence>
<organism evidence="8 9">
    <name type="scientific">Clitoria ternatea</name>
    <name type="common">Butterfly pea</name>
    <dbReference type="NCBI Taxonomy" id="43366"/>
    <lineage>
        <taxon>Eukaryota</taxon>
        <taxon>Viridiplantae</taxon>
        <taxon>Streptophyta</taxon>
        <taxon>Embryophyta</taxon>
        <taxon>Tracheophyta</taxon>
        <taxon>Spermatophyta</taxon>
        <taxon>Magnoliopsida</taxon>
        <taxon>eudicotyledons</taxon>
        <taxon>Gunneridae</taxon>
        <taxon>Pentapetalae</taxon>
        <taxon>rosids</taxon>
        <taxon>fabids</taxon>
        <taxon>Fabales</taxon>
        <taxon>Fabaceae</taxon>
        <taxon>Papilionoideae</taxon>
        <taxon>50 kb inversion clade</taxon>
        <taxon>NPAAA clade</taxon>
        <taxon>indigoferoid/millettioid clade</taxon>
        <taxon>Phaseoleae</taxon>
        <taxon>Clitoria</taxon>
    </lineage>
</organism>
<keyword evidence="2" id="KW-0217">Developmental protein</keyword>
<reference evidence="8 9" key="1">
    <citation type="submission" date="2024-01" db="EMBL/GenBank/DDBJ databases">
        <title>The genomes of 5 underutilized Papilionoideae crops provide insights into root nodulation and disease resistance.</title>
        <authorList>
            <person name="Yuan L."/>
        </authorList>
    </citation>
    <scope>NUCLEOTIDE SEQUENCE [LARGE SCALE GENOMIC DNA]</scope>
    <source>
        <strain evidence="8">LY-2023</strain>
        <tissue evidence="8">Leaf</tissue>
    </source>
</reference>
<name>A0AAN9EXM6_CLITE</name>
<dbReference type="GO" id="GO:0008285">
    <property type="term" value="P:negative regulation of cell population proliferation"/>
    <property type="evidence" value="ECO:0007669"/>
    <property type="project" value="InterPro"/>
</dbReference>
<comment type="caution">
    <text evidence="8">The sequence shown here is derived from an EMBL/GenBank/DDBJ whole genome shotgun (WGS) entry which is preliminary data.</text>
</comment>
<dbReference type="Pfam" id="PF08137">
    <property type="entry name" value="DVL"/>
    <property type="match status" value="2"/>
</dbReference>
<dbReference type="GO" id="GO:0048367">
    <property type="term" value="P:shoot system development"/>
    <property type="evidence" value="ECO:0007669"/>
    <property type="project" value="UniProtKB-ARBA"/>
</dbReference>
<evidence type="ECO:0000256" key="5">
    <source>
        <dbReference type="ARBA" id="ARBA00022989"/>
    </source>
</evidence>
<dbReference type="PANTHER" id="PTHR33102">
    <property type="entry name" value="DVL19-RELATED-RELATED"/>
    <property type="match status" value="1"/>
</dbReference>
<keyword evidence="6" id="KW-0472">Membrane</keyword>
<keyword evidence="9" id="KW-1185">Reference proteome</keyword>
<gene>
    <name evidence="8" type="ORF">RJT34_32139</name>
</gene>
<evidence type="ECO:0000313" key="8">
    <source>
        <dbReference type="EMBL" id="KAK7264530.1"/>
    </source>
</evidence>
<dbReference type="InterPro" id="IPR012552">
    <property type="entry name" value="DVL"/>
</dbReference>
<dbReference type="AlphaFoldDB" id="A0AAN9EXM6"/>
<evidence type="ECO:0000256" key="1">
    <source>
        <dbReference type="ARBA" id="ARBA00004162"/>
    </source>
</evidence>
<dbReference type="EMBL" id="JAYKXN010000008">
    <property type="protein sequence ID" value="KAK7264530.1"/>
    <property type="molecule type" value="Genomic_DNA"/>
</dbReference>
<comment type="subcellular location">
    <subcellularLocation>
        <location evidence="1">Cell membrane</location>
        <topology evidence="1">Single-pass membrane protein</topology>
    </subcellularLocation>
</comment>
<evidence type="ECO:0000256" key="6">
    <source>
        <dbReference type="ARBA" id="ARBA00023136"/>
    </source>
</evidence>
<protein>
    <submittedName>
        <fullName evidence="8">Uncharacterized protein</fullName>
    </submittedName>
</protein>